<organism evidence="2 3">
    <name type="scientific">Aspergillus sclerotiicarbonarius (strain CBS 121057 / IBT 28362)</name>
    <dbReference type="NCBI Taxonomy" id="1448318"/>
    <lineage>
        <taxon>Eukaryota</taxon>
        <taxon>Fungi</taxon>
        <taxon>Dikarya</taxon>
        <taxon>Ascomycota</taxon>
        <taxon>Pezizomycotina</taxon>
        <taxon>Eurotiomycetes</taxon>
        <taxon>Eurotiomycetidae</taxon>
        <taxon>Eurotiales</taxon>
        <taxon>Aspergillaceae</taxon>
        <taxon>Aspergillus</taxon>
        <taxon>Aspergillus subgen. Circumdati</taxon>
    </lineage>
</organism>
<sequence length="239" mass="26768">MDELCLGELEWYITYREYVALHSNLFHEDQDTITDRLRFGLDHAWQDEMDFDETCLLWVGCLSFNVSTLGLATPPGNHLGEENLKWARISPDQVCQLKAPCQRENRTTDQITDEARKNRFGGYGMSSLPTGYKQGSQDQWLFSVLCLISHRFTVSLQFITTPANADVAKFLILNGNTCVSWTTVVHDALTAERGPTAMSGHHRAFDGKDQTNSPGGSTPQSKPDDPRPDGRIKQNSLGS</sequence>
<feature type="region of interest" description="Disordered" evidence="1">
    <location>
        <begin position="196"/>
        <end position="239"/>
    </location>
</feature>
<evidence type="ECO:0000313" key="3">
    <source>
        <dbReference type="Proteomes" id="UP000248423"/>
    </source>
</evidence>
<proteinExistence type="predicted"/>
<keyword evidence="3" id="KW-1185">Reference proteome</keyword>
<accession>A0A319EB27</accession>
<dbReference type="Proteomes" id="UP000248423">
    <property type="component" value="Unassembled WGS sequence"/>
</dbReference>
<dbReference type="VEuPathDB" id="FungiDB:BO78DRAFT_447896"/>
<evidence type="ECO:0000256" key="1">
    <source>
        <dbReference type="SAM" id="MobiDB-lite"/>
    </source>
</evidence>
<name>A0A319EB27_ASPSB</name>
<dbReference type="AlphaFoldDB" id="A0A319EB27"/>
<feature type="compositionally biased region" description="Basic and acidic residues" evidence="1">
    <location>
        <begin position="222"/>
        <end position="232"/>
    </location>
</feature>
<evidence type="ECO:0000313" key="2">
    <source>
        <dbReference type="EMBL" id="PYI05225.1"/>
    </source>
</evidence>
<gene>
    <name evidence="2" type="ORF">BO78DRAFT_447896</name>
</gene>
<reference evidence="2 3" key="1">
    <citation type="submission" date="2018-02" db="EMBL/GenBank/DDBJ databases">
        <title>The genomes of Aspergillus section Nigri reveals drivers in fungal speciation.</title>
        <authorList>
            <consortium name="DOE Joint Genome Institute"/>
            <person name="Vesth T.C."/>
            <person name="Nybo J."/>
            <person name="Theobald S."/>
            <person name="Brandl J."/>
            <person name="Frisvad J.C."/>
            <person name="Nielsen K.F."/>
            <person name="Lyhne E.K."/>
            <person name="Kogle M.E."/>
            <person name="Kuo A."/>
            <person name="Riley R."/>
            <person name="Clum A."/>
            <person name="Nolan M."/>
            <person name="Lipzen A."/>
            <person name="Salamov A."/>
            <person name="Henrissat B."/>
            <person name="Wiebenga A."/>
            <person name="De vries R.P."/>
            <person name="Grigoriev I.V."/>
            <person name="Mortensen U.H."/>
            <person name="Andersen M.R."/>
            <person name="Baker S.E."/>
        </authorList>
    </citation>
    <scope>NUCLEOTIDE SEQUENCE [LARGE SCALE GENOMIC DNA]</scope>
    <source>
        <strain evidence="2 3">CBS 121057</strain>
    </source>
</reference>
<dbReference type="EMBL" id="KZ826360">
    <property type="protein sequence ID" value="PYI05225.1"/>
    <property type="molecule type" value="Genomic_DNA"/>
</dbReference>
<protein>
    <submittedName>
        <fullName evidence="2">Uncharacterized protein</fullName>
    </submittedName>
</protein>
<feature type="compositionally biased region" description="Polar residues" evidence="1">
    <location>
        <begin position="210"/>
        <end position="221"/>
    </location>
</feature>